<protein>
    <submittedName>
        <fullName evidence="2">Uncharacterized protein</fullName>
    </submittedName>
</protein>
<evidence type="ECO:0000256" key="1">
    <source>
        <dbReference type="SAM" id="MobiDB-lite"/>
    </source>
</evidence>
<feature type="compositionally biased region" description="Basic and acidic residues" evidence="1">
    <location>
        <begin position="32"/>
        <end position="41"/>
    </location>
</feature>
<proteinExistence type="predicted"/>
<reference evidence="2" key="1">
    <citation type="journal article" date="2013" name="J. Plant Res.">
        <title>Effect of fungi and light on seed germination of three Opuntia species from semiarid lands of central Mexico.</title>
        <authorList>
            <person name="Delgado-Sanchez P."/>
            <person name="Jimenez-Bremont J.F."/>
            <person name="Guerrero-Gonzalez Mde L."/>
            <person name="Flores J."/>
        </authorList>
    </citation>
    <scope>NUCLEOTIDE SEQUENCE</scope>
    <source>
        <tissue evidence="2">Cladode</tissue>
    </source>
</reference>
<dbReference type="EMBL" id="GISG01099429">
    <property type="protein sequence ID" value="MBA4636300.1"/>
    <property type="molecule type" value="Transcribed_RNA"/>
</dbReference>
<evidence type="ECO:0000313" key="2">
    <source>
        <dbReference type="EMBL" id="MBA4636300.1"/>
    </source>
</evidence>
<sequence>MESTPFFSQVHPLFKDKTAAQSKNRVGKRKVAKETKAVGEKHGHHGRGGHHSQIVATTMGRGGGRCGLWSPDSGASRTLCFALCFESRVCLGSSILGLLDLFC</sequence>
<reference evidence="2" key="2">
    <citation type="submission" date="2020-07" db="EMBL/GenBank/DDBJ databases">
        <authorList>
            <person name="Vera ALvarez R."/>
            <person name="Arias-Moreno D.M."/>
            <person name="Jimenez-Jacinto V."/>
            <person name="Jimenez-Bremont J.F."/>
            <person name="Swaminathan K."/>
            <person name="Moose S.P."/>
            <person name="Guerrero-Gonzalez M.L."/>
            <person name="Marino-Ramirez L."/>
            <person name="Landsman D."/>
            <person name="Rodriguez-Kessler M."/>
            <person name="Delgado-Sanchez P."/>
        </authorList>
    </citation>
    <scope>NUCLEOTIDE SEQUENCE</scope>
    <source>
        <tissue evidence="2">Cladode</tissue>
    </source>
</reference>
<dbReference type="AlphaFoldDB" id="A0A7C9D7N5"/>
<name>A0A7C9D7N5_OPUST</name>
<organism evidence="2">
    <name type="scientific">Opuntia streptacantha</name>
    <name type="common">Prickly pear cactus</name>
    <name type="synonym">Opuntia cardona</name>
    <dbReference type="NCBI Taxonomy" id="393608"/>
    <lineage>
        <taxon>Eukaryota</taxon>
        <taxon>Viridiplantae</taxon>
        <taxon>Streptophyta</taxon>
        <taxon>Embryophyta</taxon>
        <taxon>Tracheophyta</taxon>
        <taxon>Spermatophyta</taxon>
        <taxon>Magnoliopsida</taxon>
        <taxon>eudicotyledons</taxon>
        <taxon>Gunneridae</taxon>
        <taxon>Pentapetalae</taxon>
        <taxon>Caryophyllales</taxon>
        <taxon>Cactineae</taxon>
        <taxon>Cactaceae</taxon>
        <taxon>Opuntioideae</taxon>
        <taxon>Opuntia</taxon>
    </lineage>
</organism>
<accession>A0A7C9D7N5</accession>
<feature type="region of interest" description="Disordered" evidence="1">
    <location>
        <begin position="18"/>
        <end position="56"/>
    </location>
</feature>